<feature type="region of interest" description="Disordered" evidence="1">
    <location>
        <begin position="32"/>
        <end position="52"/>
    </location>
</feature>
<evidence type="ECO:0000256" key="1">
    <source>
        <dbReference type="SAM" id="MobiDB-lite"/>
    </source>
</evidence>
<sequence>MCSWEEPGEQHGQIGAATNARYLQNGSEGGAGSAFQVNIRGPRNTRSTSPSMPATIKMLSIPLDVSLSDEASRCFTGRESAEPSPEVSTNDGELRRVLGAEKITRQGWAETAKSPQESWEDGQAYDLHSHDSDINVSLAVLPVRTSTAQSTTIFICEQPPLGYIEQCSYFFLCSFKNHNP</sequence>
<organism evidence="2 3">
    <name type="scientific">Lentithecium fluviatile CBS 122367</name>
    <dbReference type="NCBI Taxonomy" id="1168545"/>
    <lineage>
        <taxon>Eukaryota</taxon>
        <taxon>Fungi</taxon>
        <taxon>Dikarya</taxon>
        <taxon>Ascomycota</taxon>
        <taxon>Pezizomycotina</taxon>
        <taxon>Dothideomycetes</taxon>
        <taxon>Pleosporomycetidae</taxon>
        <taxon>Pleosporales</taxon>
        <taxon>Massarineae</taxon>
        <taxon>Lentitheciaceae</taxon>
        <taxon>Lentithecium</taxon>
    </lineage>
</organism>
<dbReference type="AlphaFoldDB" id="A0A6G1JKG7"/>
<dbReference type="Proteomes" id="UP000799291">
    <property type="component" value="Unassembled WGS sequence"/>
</dbReference>
<protein>
    <submittedName>
        <fullName evidence="2">Uncharacterized protein</fullName>
    </submittedName>
</protein>
<name>A0A6G1JKG7_9PLEO</name>
<gene>
    <name evidence="2" type="ORF">K458DRAFT_482924</name>
</gene>
<proteinExistence type="predicted"/>
<reference evidence="2" key="1">
    <citation type="journal article" date="2020" name="Stud. Mycol.">
        <title>101 Dothideomycetes genomes: a test case for predicting lifestyles and emergence of pathogens.</title>
        <authorList>
            <person name="Haridas S."/>
            <person name="Albert R."/>
            <person name="Binder M."/>
            <person name="Bloem J."/>
            <person name="Labutti K."/>
            <person name="Salamov A."/>
            <person name="Andreopoulos B."/>
            <person name="Baker S."/>
            <person name="Barry K."/>
            <person name="Bills G."/>
            <person name="Bluhm B."/>
            <person name="Cannon C."/>
            <person name="Castanera R."/>
            <person name="Culley D."/>
            <person name="Daum C."/>
            <person name="Ezra D."/>
            <person name="Gonzalez J."/>
            <person name="Henrissat B."/>
            <person name="Kuo A."/>
            <person name="Liang C."/>
            <person name="Lipzen A."/>
            <person name="Lutzoni F."/>
            <person name="Magnuson J."/>
            <person name="Mondo S."/>
            <person name="Nolan M."/>
            <person name="Ohm R."/>
            <person name="Pangilinan J."/>
            <person name="Park H.-J."/>
            <person name="Ramirez L."/>
            <person name="Alfaro M."/>
            <person name="Sun H."/>
            <person name="Tritt A."/>
            <person name="Yoshinaga Y."/>
            <person name="Zwiers L.-H."/>
            <person name="Turgeon B."/>
            <person name="Goodwin S."/>
            <person name="Spatafora J."/>
            <person name="Crous P."/>
            <person name="Grigoriev I."/>
        </authorList>
    </citation>
    <scope>NUCLEOTIDE SEQUENCE</scope>
    <source>
        <strain evidence="2">CBS 122367</strain>
    </source>
</reference>
<accession>A0A6G1JKG7</accession>
<evidence type="ECO:0000313" key="3">
    <source>
        <dbReference type="Proteomes" id="UP000799291"/>
    </source>
</evidence>
<keyword evidence="3" id="KW-1185">Reference proteome</keyword>
<evidence type="ECO:0000313" key="2">
    <source>
        <dbReference type="EMBL" id="KAF2690720.1"/>
    </source>
</evidence>
<dbReference type="EMBL" id="MU005570">
    <property type="protein sequence ID" value="KAF2690720.1"/>
    <property type="molecule type" value="Genomic_DNA"/>
</dbReference>